<dbReference type="Pfam" id="PF00535">
    <property type="entry name" value="Glycos_transf_2"/>
    <property type="match status" value="1"/>
</dbReference>
<dbReference type="PANTHER" id="PTHR43685">
    <property type="entry name" value="GLYCOSYLTRANSFERASE"/>
    <property type="match status" value="1"/>
</dbReference>
<reference evidence="2 3" key="1">
    <citation type="submission" date="2021-05" db="EMBL/GenBank/DDBJ databases">
        <title>Novel species in genus Arthrobacter.</title>
        <authorList>
            <person name="Zhang G."/>
        </authorList>
    </citation>
    <scope>NUCLEOTIDE SEQUENCE [LARGE SCALE GENOMIC DNA]</scope>
    <source>
        <strain evidence="3">zg-ZUI227</strain>
    </source>
</reference>
<dbReference type="PANTHER" id="PTHR43685:SF2">
    <property type="entry name" value="GLYCOSYLTRANSFERASE 2-LIKE DOMAIN-CONTAINING PROTEIN"/>
    <property type="match status" value="1"/>
</dbReference>
<dbReference type="Gene3D" id="3.90.550.10">
    <property type="entry name" value="Spore Coat Polysaccharide Biosynthesis Protein SpsA, Chain A"/>
    <property type="match status" value="1"/>
</dbReference>
<dbReference type="KEGG" id="ajg:KKR91_12340"/>
<keyword evidence="3" id="KW-1185">Reference proteome</keyword>
<name>A0A975M3L8_9MICC</name>
<evidence type="ECO:0000313" key="3">
    <source>
        <dbReference type="Proteomes" id="UP000676885"/>
    </source>
</evidence>
<accession>A0A975M3L8</accession>
<dbReference type="InterPro" id="IPR029044">
    <property type="entry name" value="Nucleotide-diphossugar_trans"/>
</dbReference>
<organism evidence="2 3">
    <name type="scientific">Arthrobacter jiangjiafuii</name>
    <dbReference type="NCBI Taxonomy" id="2817475"/>
    <lineage>
        <taxon>Bacteria</taxon>
        <taxon>Bacillati</taxon>
        <taxon>Actinomycetota</taxon>
        <taxon>Actinomycetes</taxon>
        <taxon>Micrococcales</taxon>
        <taxon>Micrococcaceae</taxon>
        <taxon>Arthrobacter</taxon>
    </lineage>
</organism>
<dbReference type="SUPFAM" id="SSF53448">
    <property type="entry name" value="Nucleotide-diphospho-sugar transferases"/>
    <property type="match status" value="1"/>
</dbReference>
<dbReference type="AlphaFoldDB" id="A0A975M3L8"/>
<evidence type="ECO:0000259" key="1">
    <source>
        <dbReference type="Pfam" id="PF00535"/>
    </source>
</evidence>
<feature type="domain" description="Glycosyltransferase 2-like" evidence="1">
    <location>
        <begin position="6"/>
        <end position="126"/>
    </location>
</feature>
<dbReference type="RefSeq" id="WP_210231256.1">
    <property type="nucleotide sequence ID" value="NZ_CP076022.1"/>
</dbReference>
<evidence type="ECO:0000313" key="2">
    <source>
        <dbReference type="EMBL" id="QWC09277.1"/>
    </source>
</evidence>
<protein>
    <submittedName>
        <fullName evidence="2">Glycosyltransferase family 2 protein</fullName>
    </submittedName>
</protein>
<dbReference type="EMBL" id="CP076022">
    <property type="protein sequence ID" value="QWC09277.1"/>
    <property type="molecule type" value="Genomic_DNA"/>
</dbReference>
<gene>
    <name evidence="2" type="ORF">KKR91_12340</name>
</gene>
<sequence length="295" mass="33259">MNAVDILLPYYGEEELMRQSVLSIKAQHRTDWRLIVLDDAYPHAQPQAWFNSLCDPRIYYERNTENLGANRNFQKALNLAQAPVVVMMGADDIMLPTYLDEVLGLLASHPEATVIQPGVRVIDGEGLPVSSLADTVKSLVRPSSDRPVTLAGEQMAASLLHAGWHYFPSLAWRLEKIRKFGFRPEYDVVQDLALLMDIAASGGSMVVASKNVVFSYRRHAASDSSVRAVDGRRFDEERRFFREQADRFAGMGWHRASRAARLHWTSRLHAVSLLLRSLPRPTIARTRVLGRHALT</sequence>
<dbReference type="InterPro" id="IPR001173">
    <property type="entry name" value="Glyco_trans_2-like"/>
</dbReference>
<proteinExistence type="predicted"/>
<dbReference type="Proteomes" id="UP000676885">
    <property type="component" value="Chromosome"/>
</dbReference>
<dbReference type="InterPro" id="IPR050834">
    <property type="entry name" value="Glycosyltransf_2"/>
</dbReference>